<keyword evidence="4" id="KW-1185">Reference proteome</keyword>
<accession>A0A0F5LS60</accession>
<proteinExistence type="inferred from homology"/>
<dbReference type="SUPFAM" id="SSF56112">
    <property type="entry name" value="Protein kinase-like (PK-like)"/>
    <property type="match status" value="1"/>
</dbReference>
<dbReference type="Proteomes" id="UP000033608">
    <property type="component" value="Unassembled WGS sequence"/>
</dbReference>
<gene>
    <name evidence="3" type="ORF">VW29_07440</name>
</gene>
<evidence type="ECO:0000313" key="3">
    <source>
        <dbReference type="EMBL" id="KKB85205.1"/>
    </source>
</evidence>
<evidence type="ECO:0000256" key="1">
    <source>
        <dbReference type="ARBA" id="ARBA00038240"/>
    </source>
</evidence>
<dbReference type="PATRIC" id="fig|1121477.3.peg.2576"/>
<dbReference type="STRING" id="1121477.SAMN02745223_03506"/>
<reference evidence="3 4" key="1">
    <citation type="submission" date="2015-03" db="EMBL/GenBank/DDBJ databases">
        <authorList>
            <person name="Hassan Y.I."/>
            <person name="Lepp D."/>
            <person name="Zhou T."/>
        </authorList>
    </citation>
    <scope>NUCLEOTIDE SEQUENCE [LARGE SCALE GENOMIC DNA]</scope>
    <source>
        <strain evidence="3 4">DSM 17137</strain>
    </source>
</reference>
<dbReference type="GO" id="GO:0004413">
    <property type="term" value="F:homoserine kinase activity"/>
    <property type="evidence" value="ECO:0007669"/>
    <property type="project" value="TreeGrafter"/>
</dbReference>
<dbReference type="Pfam" id="PF01636">
    <property type="entry name" value="APH"/>
    <property type="match status" value="1"/>
</dbReference>
<dbReference type="PANTHER" id="PTHR21064:SF6">
    <property type="entry name" value="AMINOGLYCOSIDE PHOSPHOTRANSFERASE DOMAIN-CONTAINING PROTEIN"/>
    <property type="match status" value="1"/>
</dbReference>
<feature type="domain" description="Aminoglycoside phosphotransferase" evidence="2">
    <location>
        <begin position="34"/>
        <end position="274"/>
    </location>
</feature>
<dbReference type="InterPro" id="IPR002575">
    <property type="entry name" value="Aminoglycoside_PTrfase"/>
</dbReference>
<evidence type="ECO:0000259" key="2">
    <source>
        <dbReference type="Pfam" id="PF01636"/>
    </source>
</evidence>
<name>A0A0F5LS60_9HYPH</name>
<dbReference type="GO" id="GO:0009088">
    <property type="term" value="P:threonine biosynthetic process"/>
    <property type="evidence" value="ECO:0007669"/>
    <property type="project" value="TreeGrafter"/>
</dbReference>
<dbReference type="InterPro" id="IPR050249">
    <property type="entry name" value="Pseudomonas-type_ThrB"/>
</dbReference>
<protein>
    <recommendedName>
        <fullName evidence="2">Aminoglycoside phosphotransferase domain-containing protein</fullName>
    </recommendedName>
</protein>
<dbReference type="PANTHER" id="PTHR21064">
    <property type="entry name" value="AMINOGLYCOSIDE PHOSPHOTRANSFERASE DOMAIN-CONTAINING PROTEIN-RELATED"/>
    <property type="match status" value="1"/>
</dbReference>
<evidence type="ECO:0000313" key="4">
    <source>
        <dbReference type="Proteomes" id="UP000033608"/>
    </source>
</evidence>
<dbReference type="Gene3D" id="3.90.1200.10">
    <property type="match status" value="1"/>
</dbReference>
<comment type="similarity">
    <text evidence="1">Belongs to the pseudomonas-type ThrB family.</text>
</comment>
<organism evidence="3 4">
    <name type="scientific">Devosia limi DSM 17137</name>
    <dbReference type="NCBI Taxonomy" id="1121477"/>
    <lineage>
        <taxon>Bacteria</taxon>
        <taxon>Pseudomonadati</taxon>
        <taxon>Pseudomonadota</taxon>
        <taxon>Alphaproteobacteria</taxon>
        <taxon>Hyphomicrobiales</taxon>
        <taxon>Devosiaceae</taxon>
        <taxon>Devosia</taxon>
    </lineage>
</organism>
<dbReference type="AlphaFoldDB" id="A0A0F5LS60"/>
<dbReference type="InterPro" id="IPR011009">
    <property type="entry name" value="Kinase-like_dom_sf"/>
</dbReference>
<dbReference type="EMBL" id="LAJF01000060">
    <property type="protein sequence ID" value="KKB85205.1"/>
    <property type="molecule type" value="Genomic_DNA"/>
</dbReference>
<sequence length="332" mass="36534">MLALSRQEKQVDVTDIAAALALWPQTANCTARLINHSENHTFRIDRHGVPAFCLRVHRPGYQSRRSIESELSWLTALRRDVGIPAPAPVAGSNGQHLQEIWSAAGDCRLAVLFPFATGQEPRPDDDLEPLFRTLGSVAARMHEHAEQWTPPAGFERQVWSGAHILDAAGLWGDWRQAPGVDTPTRALLDRLDTELRRRLAEYGTAADRFGLIHADMRLGNLLVDGDAVTLIDFDDCGFCWFAYDFAAAISFHETHAAVPALRAAWLAGYQANRPFGADDIAALETMVLLRRMALLAWIGSHGETGLAQQHANGFAAGTAMLAERYLGGALWR</sequence>
<comment type="caution">
    <text evidence="3">The sequence shown here is derived from an EMBL/GenBank/DDBJ whole genome shotgun (WGS) entry which is preliminary data.</text>
</comment>